<comment type="cofactor">
    <cofactor evidence="7">
        <name>Fe(2+)</name>
        <dbReference type="ChEBI" id="CHEBI:29033"/>
    </cofactor>
    <text evidence="7">Binds 2 Fe(2+) ions per subunit.</text>
</comment>
<sequence length="170" mass="19951">MSPLKAFNFRDWIDKHREYLKPPVNNRLVFRESEFIIMVVGGPNSRTDYHEDPGEEFFYQLEGDMTLRTMQDGARVDIPIREGEILLLPPRVPHSPQRFANTVGLVIERKRRPEEQDGFLWFCEHCSYPLHAEYLHVSDIETQLPPVFERFYGSLEMRTCQACGAVAHKR</sequence>
<feature type="binding site" evidence="7">
    <location>
        <position position="46"/>
    </location>
    <ligand>
        <name>O2</name>
        <dbReference type="ChEBI" id="CHEBI:15379"/>
    </ligand>
</feature>
<comment type="similarity">
    <text evidence="7">Belongs to the 3-HAO family.</text>
</comment>
<keyword evidence="9" id="KW-1185">Reference proteome</keyword>
<reference evidence="9" key="1">
    <citation type="submission" date="2020-01" db="EMBL/GenBank/DDBJ databases">
        <title>'Steroidobacter agaridevorans' sp. nov., agar-degrading bacteria isolated from rhizosphere soils.</title>
        <authorList>
            <person name="Ikenaga M."/>
            <person name="Kataoka M."/>
            <person name="Murouchi A."/>
            <person name="Katsuragi S."/>
            <person name="Sakai M."/>
        </authorList>
    </citation>
    <scope>NUCLEOTIDE SEQUENCE [LARGE SCALE GENOMIC DNA]</scope>
    <source>
        <strain evidence="9">YU21-B</strain>
    </source>
</reference>
<feature type="binding site" evidence="7">
    <location>
        <position position="163"/>
    </location>
    <ligand>
        <name>Fe cation</name>
        <dbReference type="ChEBI" id="CHEBI:24875"/>
        <label>2</label>
    </ligand>
</feature>
<dbReference type="PANTHER" id="PTHR15497">
    <property type="entry name" value="3-HYDROXYANTHRANILATE 3,4-DIOXYGENASE"/>
    <property type="match status" value="1"/>
</dbReference>
<evidence type="ECO:0000256" key="3">
    <source>
        <dbReference type="ARBA" id="ARBA00022723"/>
    </source>
</evidence>
<dbReference type="EMBL" id="BLJN01000005">
    <property type="protein sequence ID" value="GFE83073.1"/>
    <property type="molecule type" value="Genomic_DNA"/>
</dbReference>
<dbReference type="PANTHER" id="PTHR15497:SF1">
    <property type="entry name" value="3-HYDROXYANTHRANILATE 3,4-DIOXYGENASE"/>
    <property type="match status" value="1"/>
</dbReference>
<keyword evidence="4 7" id="KW-0223">Dioxygenase</keyword>
<feature type="binding site" evidence="7">
    <location>
        <position position="94"/>
    </location>
    <ligand>
        <name>Fe cation</name>
        <dbReference type="ChEBI" id="CHEBI:24875"/>
        <label>1</label>
        <note>catalytic</note>
    </ligand>
</feature>
<feature type="binding site" evidence="7">
    <location>
        <position position="123"/>
    </location>
    <ligand>
        <name>Fe cation</name>
        <dbReference type="ChEBI" id="CHEBI:24875"/>
        <label>2</label>
    </ligand>
</feature>
<dbReference type="Proteomes" id="UP000445000">
    <property type="component" value="Unassembled WGS sequence"/>
</dbReference>
<feature type="binding site" evidence="7">
    <location>
        <position position="108"/>
    </location>
    <ligand>
        <name>substrate</name>
    </ligand>
</feature>
<dbReference type="SUPFAM" id="SSF51182">
    <property type="entry name" value="RmlC-like cupins"/>
    <property type="match status" value="1"/>
</dbReference>
<evidence type="ECO:0000256" key="4">
    <source>
        <dbReference type="ARBA" id="ARBA00022964"/>
    </source>
</evidence>
<evidence type="ECO:0000256" key="1">
    <source>
        <dbReference type="ARBA" id="ARBA00002752"/>
    </source>
</evidence>
<dbReference type="GO" id="GO:0000334">
    <property type="term" value="F:3-hydroxyanthranilate 3,4-dioxygenase activity"/>
    <property type="evidence" value="ECO:0007669"/>
    <property type="project" value="UniProtKB-UniRule"/>
</dbReference>
<evidence type="ECO:0000256" key="6">
    <source>
        <dbReference type="ARBA" id="ARBA00023004"/>
    </source>
</evidence>
<dbReference type="AlphaFoldDB" id="A0A829YJQ9"/>
<dbReference type="GO" id="GO:0008198">
    <property type="term" value="F:ferrous iron binding"/>
    <property type="evidence" value="ECO:0007669"/>
    <property type="project" value="UniProtKB-UniRule"/>
</dbReference>
<dbReference type="NCBIfam" id="NF009763">
    <property type="entry name" value="PRK13264.1"/>
    <property type="match status" value="1"/>
</dbReference>
<dbReference type="CDD" id="cd06123">
    <property type="entry name" value="cupin_HAO"/>
    <property type="match status" value="1"/>
</dbReference>
<comment type="subunit">
    <text evidence="7">Homodimer.</text>
</comment>
<dbReference type="GO" id="GO:0019805">
    <property type="term" value="P:quinolinate biosynthetic process"/>
    <property type="evidence" value="ECO:0007669"/>
    <property type="project" value="UniProtKB-UniRule"/>
</dbReference>
<gene>
    <name evidence="7 8" type="primary">nbaC</name>
    <name evidence="8" type="ORF">GCM10011487_50730</name>
</gene>
<keyword evidence="5 7" id="KW-0560">Oxidoreductase</keyword>
<proteinExistence type="inferred from homology"/>
<dbReference type="EC" id="1.13.11.6" evidence="7"/>
<protein>
    <recommendedName>
        <fullName evidence="7">3-hydroxyanthranilate 3,4-dioxygenase</fullName>
        <ecNumber evidence="7">1.13.11.6</ecNumber>
    </recommendedName>
    <alternativeName>
        <fullName evidence="7">3-hydroxyanthranilate oxygenase</fullName>
        <shortName evidence="7">3-HAO</shortName>
    </alternativeName>
    <alternativeName>
        <fullName evidence="7">3-hydroxyanthranilic acid dioxygenase</fullName>
        <shortName evidence="7">HAD</shortName>
    </alternativeName>
</protein>
<dbReference type="GO" id="GO:0009435">
    <property type="term" value="P:NAD+ biosynthetic process"/>
    <property type="evidence" value="ECO:0007669"/>
    <property type="project" value="UniProtKB-UniPathway"/>
</dbReference>
<feature type="binding site" evidence="7">
    <location>
        <position position="160"/>
    </location>
    <ligand>
        <name>Fe cation</name>
        <dbReference type="ChEBI" id="CHEBI:24875"/>
        <label>2</label>
    </ligand>
</feature>
<keyword evidence="3 7" id="KW-0479">Metal-binding</keyword>
<evidence type="ECO:0000256" key="5">
    <source>
        <dbReference type="ARBA" id="ARBA00023002"/>
    </source>
</evidence>
<dbReference type="InterPro" id="IPR010329">
    <property type="entry name" value="3hydroanth_dOase"/>
</dbReference>
<dbReference type="Gene3D" id="2.60.120.10">
    <property type="entry name" value="Jelly Rolls"/>
    <property type="match status" value="1"/>
</dbReference>
<keyword evidence="6 7" id="KW-0408">Iron</keyword>
<dbReference type="HAMAP" id="MF_00825">
    <property type="entry name" value="3_HAO"/>
    <property type="match status" value="1"/>
</dbReference>
<feature type="binding site" evidence="7">
    <location>
        <position position="50"/>
    </location>
    <ligand>
        <name>Fe cation</name>
        <dbReference type="ChEBI" id="CHEBI:24875"/>
        <label>1</label>
        <note>catalytic</note>
    </ligand>
</feature>
<evidence type="ECO:0000256" key="7">
    <source>
        <dbReference type="HAMAP-Rule" id="MF_00825"/>
    </source>
</evidence>
<comment type="function">
    <text evidence="1 7">Catalyzes the oxidative ring opening of 3-hydroxyanthranilate to 2-amino-3-carboxymuconate semialdehyde, which spontaneously cyclizes to quinolinate.</text>
</comment>
<keyword evidence="2 7" id="KW-0662">Pyridine nucleotide biosynthesis</keyword>
<dbReference type="UniPathway" id="UPA00253">
    <property type="reaction ID" value="UER00330"/>
</dbReference>
<dbReference type="NCBIfam" id="TIGR03037">
    <property type="entry name" value="anthran_nbaC"/>
    <property type="match status" value="1"/>
</dbReference>
<name>A0A829YJQ9_9GAMM</name>
<dbReference type="Pfam" id="PF06052">
    <property type="entry name" value="3-HAO"/>
    <property type="match status" value="1"/>
</dbReference>
<evidence type="ECO:0000313" key="8">
    <source>
        <dbReference type="EMBL" id="GFE83073.1"/>
    </source>
</evidence>
<comment type="caution">
    <text evidence="8">The sequence shown here is derived from an EMBL/GenBank/DDBJ whole genome shotgun (WGS) entry which is preliminary data.</text>
</comment>
<evidence type="ECO:0000313" key="9">
    <source>
        <dbReference type="Proteomes" id="UP000445000"/>
    </source>
</evidence>
<dbReference type="InterPro" id="IPR011051">
    <property type="entry name" value="RmlC_Cupin_sf"/>
</dbReference>
<feature type="binding site" evidence="7">
    <location>
        <position position="56"/>
    </location>
    <ligand>
        <name>substrate</name>
    </ligand>
</feature>
<accession>A0A829YJQ9</accession>
<dbReference type="InterPro" id="IPR014710">
    <property type="entry name" value="RmlC-like_jellyroll"/>
</dbReference>
<feature type="binding site" evidence="7">
    <location>
        <position position="98"/>
    </location>
    <ligand>
        <name>substrate</name>
    </ligand>
</feature>
<dbReference type="GO" id="GO:0043420">
    <property type="term" value="P:anthranilate metabolic process"/>
    <property type="evidence" value="ECO:0007669"/>
    <property type="project" value="UniProtKB-UniRule"/>
</dbReference>
<comment type="pathway">
    <text evidence="7">Cofactor biosynthesis; NAD(+) biosynthesis; quinolinate from L-kynurenine: step 3/3.</text>
</comment>
<comment type="catalytic activity">
    <reaction evidence="7">
        <text>3-hydroxyanthranilate + O2 = (2Z,4Z)-2-amino-3-carboxymuconate 6-semialdehyde</text>
        <dbReference type="Rhea" id="RHEA:17953"/>
        <dbReference type="ChEBI" id="CHEBI:15379"/>
        <dbReference type="ChEBI" id="CHEBI:36559"/>
        <dbReference type="ChEBI" id="CHEBI:77612"/>
        <dbReference type="EC" id="1.13.11.6"/>
    </reaction>
</comment>
<feature type="binding site" evidence="7">
    <location>
        <position position="56"/>
    </location>
    <ligand>
        <name>Fe cation</name>
        <dbReference type="ChEBI" id="CHEBI:24875"/>
        <label>1</label>
        <note>catalytic</note>
    </ligand>
</feature>
<organism evidence="8 9">
    <name type="scientific">Steroidobacter agaridevorans</name>
    <dbReference type="NCBI Taxonomy" id="2695856"/>
    <lineage>
        <taxon>Bacteria</taxon>
        <taxon>Pseudomonadati</taxon>
        <taxon>Pseudomonadota</taxon>
        <taxon>Gammaproteobacteria</taxon>
        <taxon>Steroidobacterales</taxon>
        <taxon>Steroidobacteraceae</taxon>
        <taxon>Steroidobacter</taxon>
    </lineage>
</organism>
<dbReference type="GO" id="GO:0006569">
    <property type="term" value="P:L-tryptophan catabolic process"/>
    <property type="evidence" value="ECO:0007669"/>
    <property type="project" value="UniProtKB-UniRule"/>
</dbReference>
<feature type="binding site" evidence="7">
    <location>
        <position position="126"/>
    </location>
    <ligand>
        <name>Fe cation</name>
        <dbReference type="ChEBI" id="CHEBI:24875"/>
        <label>2</label>
    </ligand>
</feature>
<dbReference type="RefSeq" id="WP_161814684.1">
    <property type="nucleotide sequence ID" value="NZ_BLJN01000005.1"/>
</dbReference>
<evidence type="ECO:0000256" key="2">
    <source>
        <dbReference type="ARBA" id="ARBA00022642"/>
    </source>
</evidence>